<evidence type="ECO:0000256" key="1">
    <source>
        <dbReference type="SAM" id="MobiDB-lite"/>
    </source>
</evidence>
<dbReference type="Proteomes" id="UP000473574">
    <property type="component" value="Unassembled WGS sequence"/>
</dbReference>
<organism evidence="2 3">
    <name type="scientific">Adonisia turfae CCMR0082</name>
    <dbReference type="NCBI Taxonomy" id="2304604"/>
    <lineage>
        <taxon>Bacteria</taxon>
        <taxon>Bacillati</taxon>
        <taxon>Cyanobacteriota</taxon>
        <taxon>Adonisia</taxon>
        <taxon>Adonisia turfae</taxon>
    </lineage>
</organism>
<evidence type="ECO:0000313" key="2">
    <source>
        <dbReference type="EMBL" id="NEZ66294.1"/>
    </source>
</evidence>
<dbReference type="EMBL" id="QZCE01000002">
    <property type="protein sequence ID" value="NEZ66294.1"/>
    <property type="molecule type" value="Genomic_DNA"/>
</dbReference>
<evidence type="ECO:0000313" key="3">
    <source>
        <dbReference type="Proteomes" id="UP000473574"/>
    </source>
</evidence>
<protein>
    <submittedName>
        <fullName evidence="2">Uncharacterized protein</fullName>
    </submittedName>
</protein>
<feature type="compositionally biased region" description="Polar residues" evidence="1">
    <location>
        <begin position="152"/>
        <end position="166"/>
    </location>
</feature>
<name>A0A6M0SCT6_9CYAN</name>
<feature type="region of interest" description="Disordered" evidence="1">
    <location>
        <begin position="1"/>
        <end position="34"/>
    </location>
</feature>
<gene>
    <name evidence="2" type="ORF">D0962_26635</name>
</gene>
<comment type="caution">
    <text evidence="2">The sequence shown here is derived from an EMBL/GenBank/DDBJ whole genome shotgun (WGS) entry which is preliminary data.</text>
</comment>
<feature type="region of interest" description="Disordered" evidence="1">
    <location>
        <begin position="117"/>
        <end position="166"/>
    </location>
</feature>
<feature type="compositionally biased region" description="Basic and acidic residues" evidence="1">
    <location>
        <begin position="19"/>
        <end position="34"/>
    </location>
</feature>
<accession>A0A6M0SCT6</accession>
<reference evidence="2 3" key="1">
    <citation type="journal article" date="2020" name="Microb. Ecol.">
        <title>Ecogenomics of the Marine Benthic Filamentous Cyanobacterium Adonisia.</title>
        <authorList>
            <person name="Walter J.M."/>
            <person name="Coutinho F.H."/>
            <person name="Leomil L."/>
            <person name="Hargreaves P.I."/>
            <person name="Campeao M.E."/>
            <person name="Vieira V.V."/>
            <person name="Silva B.S."/>
            <person name="Fistarol G.O."/>
            <person name="Salomon P.S."/>
            <person name="Sawabe T."/>
            <person name="Mino S."/>
            <person name="Hosokawa M."/>
            <person name="Miyashita H."/>
            <person name="Maruyama F."/>
            <person name="van Verk M.C."/>
            <person name="Dutilh B.E."/>
            <person name="Thompson C.C."/>
            <person name="Thompson F.L."/>
        </authorList>
    </citation>
    <scope>NUCLEOTIDE SEQUENCE [LARGE SCALE GENOMIC DNA]</scope>
    <source>
        <strain evidence="2 3">CCMR0082</strain>
    </source>
</reference>
<dbReference type="AlphaFoldDB" id="A0A6M0SCT6"/>
<feature type="compositionally biased region" description="Polar residues" evidence="1">
    <location>
        <begin position="130"/>
        <end position="144"/>
    </location>
</feature>
<proteinExistence type="predicted"/>
<sequence>MLESHRSRETSTTSLRQGRSREAGSEGSQRHICEPTDRNVIEGLDSWVSWHTTTKPKGPRNRVNGAVVQRQFTFLSGEICPAAVWSATGVGLRAVVKGAEHPPNPKALIISSYGSRTKGHLERDGLPTESYGNPDSASDGNVKTSWAEVSRGHSSCNRSEGLNSVK</sequence>